<protein>
    <submittedName>
        <fullName evidence="2">Uncharacterized protein</fullName>
    </submittedName>
</protein>
<comment type="caution">
    <text evidence="2">The sequence shown here is derived from an EMBL/GenBank/DDBJ whole genome shotgun (WGS) entry which is preliminary data.</text>
</comment>
<name>A0AAE0CSJ9_9ROSI</name>
<gene>
    <name evidence="2" type="ORF">Ddye_000639</name>
</gene>
<evidence type="ECO:0000313" key="2">
    <source>
        <dbReference type="EMBL" id="KAK2662065.1"/>
    </source>
</evidence>
<accession>A0AAE0CSJ9</accession>
<evidence type="ECO:0000313" key="3">
    <source>
        <dbReference type="Proteomes" id="UP001280121"/>
    </source>
</evidence>
<sequence>MSDNDSSESIDTSRRSDSLKTNDTKDESGGDDDDDGQVKTVLGTEEQGALVNEHTCERNDNYNVEFKLLSTSVIGDLFVSKYCDPGRIICPKNIVSKMMEQHEIHVSYNKAYRSKEHTLNQVFGGLWESFHRLPSYFYVLEQANPKTVIKIKTDS</sequence>
<dbReference type="EMBL" id="JANJYI010000001">
    <property type="protein sequence ID" value="KAK2662065.1"/>
    <property type="molecule type" value="Genomic_DNA"/>
</dbReference>
<feature type="region of interest" description="Disordered" evidence="1">
    <location>
        <begin position="1"/>
        <end position="38"/>
    </location>
</feature>
<dbReference type="Proteomes" id="UP001280121">
    <property type="component" value="Unassembled WGS sequence"/>
</dbReference>
<proteinExistence type="predicted"/>
<dbReference type="AlphaFoldDB" id="A0AAE0CSJ9"/>
<organism evidence="2 3">
    <name type="scientific">Dipteronia dyeriana</name>
    <dbReference type="NCBI Taxonomy" id="168575"/>
    <lineage>
        <taxon>Eukaryota</taxon>
        <taxon>Viridiplantae</taxon>
        <taxon>Streptophyta</taxon>
        <taxon>Embryophyta</taxon>
        <taxon>Tracheophyta</taxon>
        <taxon>Spermatophyta</taxon>
        <taxon>Magnoliopsida</taxon>
        <taxon>eudicotyledons</taxon>
        <taxon>Gunneridae</taxon>
        <taxon>Pentapetalae</taxon>
        <taxon>rosids</taxon>
        <taxon>malvids</taxon>
        <taxon>Sapindales</taxon>
        <taxon>Sapindaceae</taxon>
        <taxon>Hippocastanoideae</taxon>
        <taxon>Acereae</taxon>
        <taxon>Dipteronia</taxon>
    </lineage>
</organism>
<keyword evidence="3" id="KW-1185">Reference proteome</keyword>
<evidence type="ECO:0000256" key="1">
    <source>
        <dbReference type="SAM" id="MobiDB-lite"/>
    </source>
</evidence>
<feature type="compositionally biased region" description="Basic and acidic residues" evidence="1">
    <location>
        <begin position="11"/>
        <end position="28"/>
    </location>
</feature>
<reference evidence="2" key="1">
    <citation type="journal article" date="2023" name="Plant J.">
        <title>Genome sequences and population genomics provide insights into the demographic history, inbreeding, and mutation load of two 'living fossil' tree species of Dipteronia.</title>
        <authorList>
            <person name="Feng Y."/>
            <person name="Comes H.P."/>
            <person name="Chen J."/>
            <person name="Zhu S."/>
            <person name="Lu R."/>
            <person name="Zhang X."/>
            <person name="Li P."/>
            <person name="Qiu J."/>
            <person name="Olsen K.M."/>
            <person name="Qiu Y."/>
        </authorList>
    </citation>
    <scope>NUCLEOTIDE SEQUENCE</scope>
    <source>
        <strain evidence="2">KIB01</strain>
    </source>
</reference>